<dbReference type="AlphaFoldDB" id="A0A193GLB2"/>
<dbReference type="EMBL" id="CP016173">
    <property type="protein sequence ID" value="ANN80882.1"/>
    <property type="molecule type" value="Genomic_DNA"/>
</dbReference>
<geneLocation type="plasmid" evidence="1 2">
    <name>unnamed1</name>
</geneLocation>
<sequence>MAEEHVPEWNRTSKVARLQDARSGAPIDDAGALFDAVLVCARPECWTLTGLERVEQGLRVIEYAQSWLVTPVVCSASDKSL</sequence>
<gene>
    <name evidence="1" type="ORF">BAU07_26540</name>
</gene>
<dbReference type="Proteomes" id="UP000091926">
    <property type="component" value="Plasmid unnamed1"/>
</dbReference>
<organism evidence="1 2">
    <name type="scientific">Bordetella flabilis</name>
    <dbReference type="NCBI Taxonomy" id="463014"/>
    <lineage>
        <taxon>Bacteria</taxon>
        <taxon>Pseudomonadati</taxon>
        <taxon>Pseudomonadota</taxon>
        <taxon>Betaproteobacteria</taxon>
        <taxon>Burkholderiales</taxon>
        <taxon>Alcaligenaceae</taxon>
        <taxon>Bordetella</taxon>
    </lineage>
</organism>
<proteinExistence type="predicted"/>
<name>A0A193GLB2_9BORD</name>
<keyword evidence="1" id="KW-0614">Plasmid</keyword>
<keyword evidence="2" id="KW-1185">Reference proteome</keyword>
<dbReference type="KEGG" id="bfz:BAU07_26540"/>
<accession>A0A193GLB2</accession>
<evidence type="ECO:0000313" key="1">
    <source>
        <dbReference type="EMBL" id="ANN80882.1"/>
    </source>
</evidence>
<evidence type="ECO:0000313" key="2">
    <source>
        <dbReference type="Proteomes" id="UP000091926"/>
    </source>
</evidence>
<protein>
    <submittedName>
        <fullName evidence="1">Uncharacterized protein</fullName>
    </submittedName>
</protein>
<reference evidence="1 2" key="1">
    <citation type="submission" date="2016-06" db="EMBL/GenBank/DDBJ databases">
        <title>Complete genome sequences of Bordetella bronchialis and Bordetella flabilis.</title>
        <authorList>
            <person name="LiPuma J.J."/>
            <person name="Spilker T."/>
        </authorList>
    </citation>
    <scope>NUCLEOTIDE SEQUENCE [LARGE SCALE GENOMIC DNA]</scope>
    <source>
        <strain evidence="1 2">AU10664</strain>
        <plasmid evidence="1 2">unnamed1</plasmid>
    </source>
</reference>